<proteinExistence type="predicted"/>
<dbReference type="Proteomes" id="UP000268162">
    <property type="component" value="Unassembled WGS sequence"/>
</dbReference>
<dbReference type="Gene3D" id="2.40.320.10">
    <property type="entry name" value="Hypothetical Protein Pfu-838710-001"/>
    <property type="match status" value="1"/>
</dbReference>
<protein>
    <submittedName>
        <fullName evidence="1">Uncharacterized protein</fullName>
    </submittedName>
</protein>
<evidence type="ECO:0000313" key="1">
    <source>
        <dbReference type="EMBL" id="RKP35255.1"/>
    </source>
</evidence>
<dbReference type="EMBL" id="ML002918">
    <property type="protein sequence ID" value="RKP35255.1"/>
    <property type="molecule type" value="Genomic_DNA"/>
</dbReference>
<organism evidence="1 2">
    <name type="scientific">Dimargaris cristalligena</name>
    <dbReference type="NCBI Taxonomy" id="215637"/>
    <lineage>
        <taxon>Eukaryota</taxon>
        <taxon>Fungi</taxon>
        <taxon>Fungi incertae sedis</taxon>
        <taxon>Zoopagomycota</taxon>
        <taxon>Kickxellomycotina</taxon>
        <taxon>Dimargaritomycetes</taxon>
        <taxon>Dimargaritales</taxon>
        <taxon>Dimargaritaceae</taxon>
        <taxon>Dimargaris</taxon>
    </lineage>
</organism>
<sequence length="98" mass="10955">TTYECSLHGLVPDHMYPALMDRLVSLCGGEDMRQPLTQHILGLVPTVQTPPGPMRNDDVVLRLQSEVGPDCDPQNLHIRKWFLCQQGHPDPHMSTVAT</sequence>
<dbReference type="STRING" id="215637.A0A4P9ZPS5"/>
<accession>A0A4P9ZPS5</accession>
<reference evidence="2" key="1">
    <citation type="journal article" date="2018" name="Nat. Microbiol.">
        <title>Leveraging single-cell genomics to expand the fungal tree of life.</title>
        <authorList>
            <person name="Ahrendt S.R."/>
            <person name="Quandt C.A."/>
            <person name="Ciobanu D."/>
            <person name="Clum A."/>
            <person name="Salamov A."/>
            <person name="Andreopoulos B."/>
            <person name="Cheng J.F."/>
            <person name="Woyke T."/>
            <person name="Pelin A."/>
            <person name="Henrissat B."/>
            <person name="Reynolds N.K."/>
            <person name="Benny G.L."/>
            <person name="Smith M.E."/>
            <person name="James T.Y."/>
            <person name="Grigoriev I.V."/>
        </authorList>
    </citation>
    <scope>NUCLEOTIDE SEQUENCE [LARGE SCALE GENOMIC DNA]</scope>
    <source>
        <strain evidence="2">RSA 468</strain>
    </source>
</reference>
<gene>
    <name evidence="1" type="ORF">BJ085DRAFT_1328</name>
</gene>
<dbReference type="AlphaFoldDB" id="A0A4P9ZPS5"/>
<name>A0A4P9ZPS5_9FUNG</name>
<keyword evidence="2" id="KW-1185">Reference proteome</keyword>
<feature type="non-terminal residue" evidence="1">
    <location>
        <position position="1"/>
    </location>
</feature>
<evidence type="ECO:0000313" key="2">
    <source>
        <dbReference type="Proteomes" id="UP000268162"/>
    </source>
</evidence>
<feature type="non-terminal residue" evidence="1">
    <location>
        <position position="98"/>
    </location>
</feature>